<evidence type="ECO:0000256" key="3">
    <source>
        <dbReference type="RuleBase" id="RU000363"/>
    </source>
</evidence>
<proteinExistence type="inferred from homology"/>
<dbReference type="OrthoDB" id="9810734at2"/>
<accession>A0A1V2GZZ0</accession>
<dbReference type="PRINTS" id="PR00081">
    <property type="entry name" value="GDHRDH"/>
</dbReference>
<keyword evidence="2" id="KW-0560">Oxidoreductase</keyword>
<dbReference type="GO" id="GO:0016020">
    <property type="term" value="C:membrane"/>
    <property type="evidence" value="ECO:0007669"/>
    <property type="project" value="TreeGrafter"/>
</dbReference>
<evidence type="ECO:0000256" key="1">
    <source>
        <dbReference type="ARBA" id="ARBA00006484"/>
    </source>
</evidence>
<dbReference type="PROSITE" id="PS00061">
    <property type="entry name" value="ADH_SHORT"/>
    <property type="match status" value="1"/>
</dbReference>
<dbReference type="Proteomes" id="UP000188879">
    <property type="component" value="Unassembled WGS sequence"/>
</dbReference>
<dbReference type="RefSeq" id="WP_076958828.1">
    <property type="nucleotide sequence ID" value="NZ_MLCO01000194.1"/>
</dbReference>
<dbReference type="Gene3D" id="3.40.50.720">
    <property type="entry name" value="NAD(P)-binding Rossmann-like Domain"/>
    <property type="match status" value="1"/>
</dbReference>
<protein>
    <submittedName>
        <fullName evidence="5">Oxidoreductase</fullName>
    </submittedName>
</protein>
<dbReference type="InterPro" id="IPR002347">
    <property type="entry name" value="SDR_fam"/>
</dbReference>
<name>A0A1V2GZZ0_9PROT</name>
<keyword evidence="6" id="KW-1185">Reference proteome</keyword>
<evidence type="ECO:0000313" key="5">
    <source>
        <dbReference type="EMBL" id="ONG50280.1"/>
    </source>
</evidence>
<dbReference type="PANTHER" id="PTHR44196">
    <property type="entry name" value="DEHYDROGENASE/REDUCTASE SDR FAMILY MEMBER 7B"/>
    <property type="match status" value="1"/>
</dbReference>
<dbReference type="GO" id="GO:0016491">
    <property type="term" value="F:oxidoreductase activity"/>
    <property type="evidence" value="ECO:0007669"/>
    <property type="project" value="UniProtKB-KW"/>
</dbReference>
<comment type="caution">
    <text evidence="5">The sequence shown here is derived from an EMBL/GenBank/DDBJ whole genome shotgun (WGS) entry which is preliminary data.</text>
</comment>
<organism evidence="5 6">
    <name type="scientific">Teichococcus deserti</name>
    <dbReference type="NCBI Taxonomy" id="1817963"/>
    <lineage>
        <taxon>Bacteria</taxon>
        <taxon>Pseudomonadati</taxon>
        <taxon>Pseudomonadota</taxon>
        <taxon>Alphaproteobacteria</taxon>
        <taxon>Acetobacterales</taxon>
        <taxon>Roseomonadaceae</taxon>
        <taxon>Roseomonas</taxon>
    </lineage>
</organism>
<dbReference type="InterPro" id="IPR057326">
    <property type="entry name" value="KR_dom"/>
</dbReference>
<evidence type="ECO:0000313" key="6">
    <source>
        <dbReference type="Proteomes" id="UP000188879"/>
    </source>
</evidence>
<dbReference type="SUPFAM" id="SSF51735">
    <property type="entry name" value="NAD(P)-binding Rossmann-fold domains"/>
    <property type="match status" value="1"/>
</dbReference>
<dbReference type="PRINTS" id="PR00080">
    <property type="entry name" value="SDRFAMILY"/>
</dbReference>
<reference evidence="5 6" key="1">
    <citation type="submission" date="2016-10" db="EMBL/GenBank/DDBJ databases">
        <title>Draft Genome sequence of Roseomonas sp. strain M3.</title>
        <authorList>
            <person name="Subhash Y."/>
            <person name="Lee S."/>
        </authorList>
    </citation>
    <scope>NUCLEOTIDE SEQUENCE [LARGE SCALE GENOMIC DNA]</scope>
    <source>
        <strain evidence="5 6">M3</strain>
    </source>
</reference>
<feature type="domain" description="Ketoreductase" evidence="4">
    <location>
        <begin position="6"/>
        <end position="184"/>
    </location>
</feature>
<dbReference type="Pfam" id="PF00106">
    <property type="entry name" value="adh_short"/>
    <property type="match status" value="1"/>
</dbReference>
<dbReference type="InterPro" id="IPR020904">
    <property type="entry name" value="Sc_DH/Rdtase_CS"/>
</dbReference>
<dbReference type="SMART" id="SM00822">
    <property type="entry name" value="PKS_KR"/>
    <property type="match status" value="1"/>
</dbReference>
<gene>
    <name evidence="5" type="ORF">BKE38_18705</name>
</gene>
<dbReference type="AlphaFoldDB" id="A0A1V2GZZ0"/>
<dbReference type="EMBL" id="MLCO01000194">
    <property type="protein sequence ID" value="ONG50280.1"/>
    <property type="molecule type" value="Genomic_DNA"/>
</dbReference>
<dbReference type="InterPro" id="IPR036291">
    <property type="entry name" value="NAD(P)-bd_dom_sf"/>
</dbReference>
<evidence type="ECO:0000256" key="2">
    <source>
        <dbReference type="ARBA" id="ARBA00023002"/>
    </source>
</evidence>
<dbReference type="PANTHER" id="PTHR44196:SF1">
    <property type="entry name" value="DEHYDROGENASE_REDUCTASE SDR FAMILY MEMBER 7B"/>
    <property type="match status" value="1"/>
</dbReference>
<comment type="similarity">
    <text evidence="1 3">Belongs to the short-chain dehydrogenases/reductases (SDR) family.</text>
</comment>
<sequence>MNPTGNTILVTGGGSGIGRGLAEALHDAGNTVIVAGRRRAPLEAVAAGRPGMHVAVLDIDDAAAIRDVAARLVAEHPGLDVLINNAGIMRVEQVLTDVEALAIAEATIATNLLGPIRLTAALLPHLLARPKAAVVNVSSGLAFVPRADTPSYSATKAAIHSYTISLRHQLRGTGVQVIELAPPLVATELTPGQRDNPRAMPLDDFIRESLALLAADPDAAEILVERVMPQRRAEASGRFDAVFDLINPR</sequence>
<evidence type="ECO:0000259" key="4">
    <source>
        <dbReference type="SMART" id="SM00822"/>
    </source>
</evidence>